<reference evidence="8 9" key="1">
    <citation type="submission" date="2020-10" db="EMBL/GenBank/DDBJ databases">
        <title>Connecting structure to function with the recovery of over 1000 high-quality activated sludge metagenome-assembled genomes encoding full-length rRNA genes using long-read sequencing.</title>
        <authorList>
            <person name="Singleton C.M."/>
            <person name="Petriglieri F."/>
            <person name="Kristensen J.M."/>
            <person name="Kirkegaard R.H."/>
            <person name="Michaelsen T.Y."/>
            <person name="Andersen M.H."/>
            <person name="Karst S.M."/>
            <person name="Dueholm M.S."/>
            <person name="Nielsen P.H."/>
            <person name="Albertsen M."/>
        </authorList>
    </citation>
    <scope>NUCLEOTIDE SEQUENCE [LARGE SCALE GENOMIC DNA]</scope>
    <source>
        <strain evidence="8">EsbW_18-Q3-R4-48_BATAC.463</strain>
    </source>
</reference>
<evidence type="ECO:0000313" key="8">
    <source>
        <dbReference type="EMBL" id="MBK7414703.1"/>
    </source>
</evidence>
<evidence type="ECO:0000256" key="2">
    <source>
        <dbReference type="ARBA" id="ARBA00023015"/>
    </source>
</evidence>
<comment type="similarity">
    <text evidence="1">Belongs to the sigma-70 factor family. ECF subfamily.</text>
</comment>
<keyword evidence="5" id="KW-0804">Transcription</keyword>
<dbReference type="Pfam" id="PF08281">
    <property type="entry name" value="Sigma70_r4_2"/>
    <property type="match status" value="1"/>
</dbReference>
<dbReference type="InterPro" id="IPR013249">
    <property type="entry name" value="RNA_pol_sigma70_r4_t2"/>
</dbReference>
<sequence length="190" mass="22213">MSQNFLDNPTFLAELRRDMLRFANMQWRDQGQAEDAVQEALAGALQGKDRFDSRASVRTWVLSILKNKIIDELRRRIRERTVMVENENDDDLDAYFDARDHWSAESKPSAWASPQQAMENKRFWEVFDACLYRLPEASARIFTMREVLGFETDEICQTLAITTNNCWVQMHRARLALRACLEVNWFGEAA</sequence>
<dbReference type="GO" id="GO:0016987">
    <property type="term" value="F:sigma factor activity"/>
    <property type="evidence" value="ECO:0007669"/>
    <property type="project" value="UniProtKB-KW"/>
</dbReference>
<feature type="domain" description="RNA polymerase sigma-70 region 2" evidence="6">
    <location>
        <begin position="14"/>
        <end position="76"/>
    </location>
</feature>
<dbReference type="Proteomes" id="UP000739411">
    <property type="component" value="Unassembled WGS sequence"/>
</dbReference>
<accession>A0A935K1G1</accession>
<dbReference type="EMBL" id="JADJMS010000012">
    <property type="protein sequence ID" value="MBK7414703.1"/>
    <property type="molecule type" value="Genomic_DNA"/>
</dbReference>
<dbReference type="PANTHER" id="PTHR43133:SF8">
    <property type="entry name" value="RNA POLYMERASE SIGMA FACTOR HI_1459-RELATED"/>
    <property type="match status" value="1"/>
</dbReference>
<evidence type="ECO:0000256" key="4">
    <source>
        <dbReference type="ARBA" id="ARBA00023125"/>
    </source>
</evidence>
<dbReference type="Gene3D" id="1.10.1740.10">
    <property type="match status" value="1"/>
</dbReference>
<proteinExistence type="inferred from homology"/>
<dbReference type="SUPFAM" id="SSF88659">
    <property type="entry name" value="Sigma3 and sigma4 domains of RNA polymerase sigma factors"/>
    <property type="match status" value="1"/>
</dbReference>
<dbReference type="Gene3D" id="1.10.10.10">
    <property type="entry name" value="Winged helix-like DNA-binding domain superfamily/Winged helix DNA-binding domain"/>
    <property type="match status" value="1"/>
</dbReference>
<dbReference type="NCBIfam" id="TIGR02937">
    <property type="entry name" value="sigma70-ECF"/>
    <property type="match status" value="1"/>
</dbReference>
<evidence type="ECO:0000259" key="6">
    <source>
        <dbReference type="Pfam" id="PF04542"/>
    </source>
</evidence>
<organism evidence="8 9">
    <name type="scientific">Candidatus Dechloromonas phosphorivorans</name>
    <dbReference type="NCBI Taxonomy" id="2899244"/>
    <lineage>
        <taxon>Bacteria</taxon>
        <taxon>Pseudomonadati</taxon>
        <taxon>Pseudomonadota</taxon>
        <taxon>Betaproteobacteria</taxon>
        <taxon>Rhodocyclales</taxon>
        <taxon>Azonexaceae</taxon>
        <taxon>Dechloromonas</taxon>
    </lineage>
</organism>
<name>A0A935K1G1_9RHOO</name>
<dbReference type="AlphaFoldDB" id="A0A935K1G1"/>
<dbReference type="Pfam" id="PF04542">
    <property type="entry name" value="Sigma70_r2"/>
    <property type="match status" value="1"/>
</dbReference>
<dbReference type="InterPro" id="IPR014289">
    <property type="entry name" value="RNA_pol_sigma-24-rel"/>
</dbReference>
<dbReference type="SUPFAM" id="SSF88946">
    <property type="entry name" value="Sigma2 domain of RNA polymerase sigma factors"/>
    <property type="match status" value="1"/>
</dbReference>
<dbReference type="InterPro" id="IPR013325">
    <property type="entry name" value="RNA_pol_sigma_r2"/>
</dbReference>
<evidence type="ECO:0000256" key="1">
    <source>
        <dbReference type="ARBA" id="ARBA00010641"/>
    </source>
</evidence>
<evidence type="ECO:0000259" key="7">
    <source>
        <dbReference type="Pfam" id="PF08281"/>
    </source>
</evidence>
<dbReference type="InterPro" id="IPR039425">
    <property type="entry name" value="RNA_pol_sigma-70-like"/>
</dbReference>
<dbReference type="NCBIfam" id="TIGR02943">
    <property type="entry name" value="Sig70_famx1"/>
    <property type="match status" value="1"/>
</dbReference>
<dbReference type="InterPro" id="IPR013324">
    <property type="entry name" value="RNA_pol_sigma_r3/r4-like"/>
</dbReference>
<evidence type="ECO:0000313" key="9">
    <source>
        <dbReference type="Proteomes" id="UP000739411"/>
    </source>
</evidence>
<gene>
    <name evidence="8" type="ORF">IPJ38_05865</name>
</gene>
<evidence type="ECO:0000256" key="5">
    <source>
        <dbReference type="ARBA" id="ARBA00023163"/>
    </source>
</evidence>
<protein>
    <submittedName>
        <fullName evidence="8">Sigma-70 family RNA polymerase sigma factor</fullName>
    </submittedName>
</protein>
<dbReference type="InterPro" id="IPR036388">
    <property type="entry name" value="WH-like_DNA-bd_sf"/>
</dbReference>
<keyword evidence="3" id="KW-0731">Sigma factor</keyword>
<dbReference type="InterPro" id="IPR007627">
    <property type="entry name" value="RNA_pol_sigma70_r2"/>
</dbReference>
<dbReference type="InterPro" id="IPR014284">
    <property type="entry name" value="RNA_pol_sigma-70_dom"/>
</dbReference>
<keyword evidence="4" id="KW-0238">DNA-binding</keyword>
<dbReference type="GO" id="GO:0006352">
    <property type="term" value="P:DNA-templated transcription initiation"/>
    <property type="evidence" value="ECO:0007669"/>
    <property type="project" value="InterPro"/>
</dbReference>
<feature type="domain" description="RNA polymerase sigma factor 70 region 4 type 2" evidence="7">
    <location>
        <begin position="127"/>
        <end position="177"/>
    </location>
</feature>
<comment type="caution">
    <text evidence="8">The sequence shown here is derived from an EMBL/GenBank/DDBJ whole genome shotgun (WGS) entry which is preliminary data.</text>
</comment>
<keyword evidence="2" id="KW-0805">Transcription regulation</keyword>
<evidence type="ECO:0000256" key="3">
    <source>
        <dbReference type="ARBA" id="ARBA00023082"/>
    </source>
</evidence>
<dbReference type="PANTHER" id="PTHR43133">
    <property type="entry name" value="RNA POLYMERASE ECF-TYPE SIGMA FACTO"/>
    <property type="match status" value="1"/>
</dbReference>
<dbReference type="GO" id="GO:0003677">
    <property type="term" value="F:DNA binding"/>
    <property type="evidence" value="ECO:0007669"/>
    <property type="project" value="UniProtKB-KW"/>
</dbReference>